<dbReference type="SMART" id="SM00320">
    <property type="entry name" value="WD40"/>
    <property type="match status" value="6"/>
</dbReference>
<feature type="compositionally biased region" description="Basic and acidic residues" evidence="5">
    <location>
        <begin position="681"/>
        <end position="694"/>
    </location>
</feature>
<name>A0A8B8QAC0_9MYRT</name>
<feature type="region of interest" description="Disordered" evidence="5">
    <location>
        <begin position="823"/>
        <end position="934"/>
    </location>
</feature>
<dbReference type="SUPFAM" id="SSF47370">
    <property type="entry name" value="Bromodomain"/>
    <property type="match status" value="1"/>
</dbReference>
<feature type="compositionally biased region" description="Basic and acidic residues" evidence="5">
    <location>
        <begin position="1047"/>
        <end position="1056"/>
    </location>
</feature>
<dbReference type="PANTHER" id="PTHR16266">
    <property type="entry name" value="WD REPEAT DOMAIN 9"/>
    <property type="match status" value="1"/>
</dbReference>
<keyword evidence="1 4" id="KW-0853">WD repeat</keyword>
<accession>A0A8B8QAC0</accession>
<feature type="repeat" description="WD" evidence="4">
    <location>
        <begin position="52"/>
        <end position="96"/>
    </location>
</feature>
<dbReference type="InterPro" id="IPR057451">
    <property type="entry name" value="BRWD/PHIP_AD"/>
</dbReference>
<keyword evidence="2" id="KW-0677">Repeat</keyword>
<dbReference type="GO" id="GO:0006357">
    <property type="term" value="P:regulation of transcription by RNA polymerase II"/>
    <property type="evidence" value="ECO:0007669"/>
    <property type="project" value="TreeGrafter"/>
</dbReference>
<feature type="region of interest" description="Disordered" evidence="5">
    <location>
        <begin position="516"/>
        <end position="626"/>
    </location>
</feature>
<dbReference type="SUPFAM" id="SSF50978">
    <property type="entry name" value="WD40 repeat-like"/>
    <property type="match status" value="1"/>
</dbReference>
<feature type="compositionally biased region" description="Low complexity" evidence="5">
    <location>
        <begin position="648"/>
        <end position="663"/>
    </location>
</feature>
<dbReference type="InterPro" id="IPR036322">
    <property type="entry name" value="WD40_repeat_dom_sf"/>
</dbReference>
<dbReference type="CDD" id="cd05529">
    <property type="entry name" value="Bromo_WDR9_I_like"/>
    <property type="match status" value="1"/>
</dbReference>
<dbReference type="Pfam" id="PF25313">
    <property type="entry name" value="BRWD_AD"/>
    <property type="match status" value="1"/>
</dbReference>
<dbReference type="FunFam" id="2.130.10.10:FF:000627">
    <property type="entry name" value="Bromodomain and WD repeat domain-containing protein"/>
    <property type="match status" value="1"/>
</dbReference>
<evidence type="ECO:0000259" key="6">
    <source>
        <dbReference type="Pfam" id="PF25313"/>
    </source>
</evidence>
<evidence type="ECO:0000256" key="5">
    <source>
        <dbReference type="SAM" id="MobiDB-lite"/>
    </source>
</evidence>
<reference evidence="7" key="1">
    <citation type="submission" date="2025-05" db="UniProtKB">
        <authorList>
            <consortium name="RefSeq"/>
        </authorList>
    </citation>
    <scope>NUCLEOTIDE SEQUENCE [LARGE SCALE GENOMIC DNA]</scope>
</reference>
<gene>
    <name evidence="8" type="primary">LOC115750156</name>
</gene>
<organism evidence="7 8">
    <name type="scientific">Rhodamnia argentea</name>
    <dbReference type="NCBI Taxonomy" id="178133"/>
    <lineage>
        <taxon>Eukaryota</taxon>
        <taxon>Viridiplantae</taxon>
        <taxon>Streptophyta</taxon>
        <taxon>Embryophyta</taxon>
        <taxon>Tracheophyta</taxon>
        <taxon>Spermatophyta</taxon>
        <taxon>Magnoliopsida</taxon>
        <taxon>eudicotyledons</taxon>
        <taxon>Gunneridae</taxon>
        <taxon>Pentapetalae</taxon>
        <taxon>rosids</taxon>
        <taxon>malvids</taxon>
        <taxon>Myrtales</taxon>
        <taxon>Myrtaceae</taxon>
        <taxon>Myrtoideae</taxon>
        <taxon>Myrteae</taxon>
        <taxon>Australasian group</taxon>
        <taxon>Rhodamnia</taxon>
    </lineage>
</organism>
<feature type="region of interest" description="Disordered" evidence="5">
    <location>
        <begin position="957"/>
        <end position="977"/>
    </location>
</feature>
<feature type="compositionally biased region" description="Acidic residues" evidence="5">
    <location>
        <begin position="516"/>
        <end position="529"/>
    </location>
</feature>
<evidence type="ECO:0000313" key="7">
    <source>
        <dbReference type="Proteomes" id="UP000827889"/>
    </source>
</evidence>
<dbReference type="GO" id="GO:0007010">
    <property type="term" value="P:cytoskeleton organization"/>
    <property type="evidence" value="ECO:0007669"/>
    <property type="project" value="TreeGrafter"/>
</dbReference>
<dbReference type="PROSITE" id="PS50082">
    <property type="entry name" value="WD_REPEATS_2"/>
    <property type="match status" value="4"/>
</dbReference>
<keyword evidence="3" id="KW-0103">Bromodomain</keyword>
<dbReference type="Pfam" id="PF00400">
    <property type="entry name" value="WD40"/>
    <property type="match status" value="4"/>
</dbReference>
<dbReference type="InterPro" id="IPR036427">
    <property type="entry name" value="Bromodomain-like_sf"/>
</dbReference>
<dbReference type="GeneID" id="115750156"/>
<dbReference type="InterPro" id="IPR015943">
    <property type="entry name" value="WD40/YVTN_repeat-like_dom_sf"/>
</dbReference>
<dbReference type="RefSeq" id="XP_030543197.1">
    <property type="nucleotide sequence ID" value="XM_030687337.2"/>
</dbReference>
<proteinExistence type="predicted"/>
<feature type="repeat" description="WD" evidence="4">
    <location>
        <begin position="122"/>
        <end position="154"/>
    </location>
</feature>
<feature type="domain" description="BRWD/PHIP ancillary-like" evidence="6">
    <location>
        <begin position="1112"/>
        <end position="1287"/>
    </location>
</feature>
<dbReference type="PROSITE" id="PS00678">
    <property type="entry name" value="WD_REPEATS_1"/>
    <property type="match status" value="1"/>
</dbReference>
<evidence type="ECO:0000313" key="8">
    <source>
        <dbReference type="RefSeq" id="XP_030543197.1"/>
    </source>
</evidence>
<dbReference type="InterPro" id="IPR001680">
    <property type="entry name" value="WD40_rpt"/>
</dbReference>
<feature type="repeat" description="WD" evidence="4">
    <location>
        <begin position="312"/>
        <end position="354"/>
    </location>
</feature>
<feature type="compositionally biased region" description="Polar residues" evidence="5">
    <location>
        <begin position="1037"/>
        <end position="1046"/>
    </location>
</feature>
<feature type="region of interest" description="Disordered" evidence="5">
    <location>
        <begin position="1036"/>
        <end position="1093"/>
    </location>
</feature>
<feature type="region of interest" description="Disordered" evidence="5">
    <location>
        <begin position="640"/>
        <end position="699"/>
    </location>
</feature>
<dbReference type="InterPro" id="IPR019775">
    <property type="entry name" value="WD40_repeat_CS"/>
</dbReference>
<dbReference type="InterPro" id="IPR052060">
    <property type="entry name" value="Bromo_WD_repeat"/>
</dbReference>
<keyword evidence="7" id="KW-1185">Reference proteome</keyword>
<feature type="compositionally biased region" description="Basic and acidic residues" evidence="5">
    <location>
        <begin position="827"/>
        <end position="841"/>
    </location>
</feature>
<dbReference type="GO" id="GO:0008360">
    <property type="term" value="P:regulation of cell shape"/>
    <property type="evidence" value="ECO:0007669"/>
    <property type="project" value="TreeGrafter"/>
</dbReference>
<evidence type="ECO:0000256" key="4">
    <source>
        <dbReference type="PROSITE-ProRule" id="PRU00221"/>
    </source>
</evidence>
<protein>
    <submittedName>
        <fullName evidence="8">Bromodomain and WD repeat-containing protein 1-like isoform X2</fullName>
    </submittedName>
</protein>
<dbReference type="FunFam" id="2.130.10.10:FF:000440">
    <property type="entry name" value="Bromodomain and WD repeat-containing protein"/>
    <property type="match status" value="1"/>
</dbReference>
<reference evidence="8" key="2">
    <citation type="submission" date="2025-08" db="UniProtKB">
        <authorList>
            <consortium name="RefSeq"/>
        </authorList>
    </citation>
    <scope>IDENTIFICATION</scope>
    <source>
        <tissue evidence="8">Leaf</tissue>
    </source>
</reference>
<dbReference type="CDD" id="cd00200">
    <property type="entry name" value="WD40"/>
    <property type="match status" value="1"/>
</dbReference>
<dbReference type="GO" id="GO:0005634">
    <property type="term" value="C:nucleus"/>
    <property type="evidence" value="ECO:0007669"/>
    <property type="project" value="TreeGrafter"/>
</dbReference>
<feature type="compositionally biased region" description="Basic and acidic residues" evidence="5">
    <location>
        <begin position="849"/>
        <end position="858"/>
    </location>
</feature>
<dbReference type="Proteomes" id="UP000827889">
    <property type="component" value="Chromosome 1"/>
</dbReference>
<sequence length="1402" mass="157983">METAFCLASCRGHEGDITDLAVSSNNALVASASNDFVIRVWRLPDGFPISVLRGHTGAVTAIAFNPRPSAVYQLLSSSDDGTCRLWDARYSQCTPRIYLPKPPDAIAGKSNGPSNNELSSSIAPQSHQILCCAYNANGTVFVTGSSDTFARVWNACKSNADNPEQPVHEMDVLCGHENDVNYVQFSGCSVAPRSSMSDNLKEENFPKFRNSWFCHDNIVTCSRDGSAIIWVPRSRKSNGKGGRWVRAYHLKVPPPPLPPQPPRGGPRQRFLPTPRGVNMIVWSLDNRFVLAAIMDCRICVWNAGDGSLVHCLTGHSASSYVLDIHPFNPRIAMSAGYDGKAIVWDIWEGRPIRVYEIGRVKLVDGKFSPDGTSIVLSDDFGQIHLINTGEGESQKDAKYDQFFLGDYRPLIRDTVGNVLDQESQLPPHRRNVQDPLCDSSLVPYPEPYQTMYQQRRLGALGIEWRPPTIRFVVGPDFTLGQEYQMLPLADLERMIEPLPEFIDAVFWEPENEIVSEDNDSEYNVTEESEGERGSLSAGFSSDPECSAGDSDTKQSHRDSRRRAGRKKYRTEVEWVTSSGRRVKKRNLEECEGSTSRDTQNKKSKNRRKSSKRQSIKAHNLRPQRVAARNALNMICEISDTSTEEENIDNSGDSLSESELLGLNPNKERDNSDRNFPGLQKEGGKVKEPITKPDELPEYQSNAGNRKRLVLKFSLRDSKKVVPSENTRMIMHNDADLLNVPPPLSQEMTENMNATTSNDVASRFVNSSNVYEDKEIPENIDDVLIASAGDNENDIRWGEVKMRSSVRLRSDILLTDASEGTRASWANKENETDLNRGEEKCGADVCEPGELTRTDDHANLEGAHTFSSADFPPESQPDGNSGAVEEDPPQRSTILRIKTRGPSKLKSTEVEGSTGDESNRNIKHPPHAEHNQYPEAPEEAPFAERLTSMEPLHLNSNAVVSDTDFDRERPQSSDTDAKNLGYCREEGFVAFRDPDDIAIDYPEVATDAIRRARSLKMKATSTEPDIIHHSFKVRGHETSGTSKFAETSSRKARDQLVSKDWVSGSKMMVRPRSSRNKRGESNNNDQGFPWGGKSSQNLRKKSWLTLSEHEEGYRYIPQLGDEVVYLRQGHQEFIESSCLRGVGPWRSLGGSLSAVEVCKVEALDYANSPGSGESCCKLTLKFVNPASNVFGRTFKLMLPELINFPDFLVEKTWYDNSMQRKWSLRDKCLVWWRNENGTGGSWWEGRIITVQAKSPEFPDSPWERYSVRYRTDPPENHLHSPWELHDLEVSWDHPHIDPETRDKLLSVFSKLERSVGKNQDYYGYQKLNEAAQKLDFSNRFPVGLDPELIQLRLENNYYRRVEAVKHDIMELMRNAQSYFATNAESSVKMRRLSDWFTKTMSGF</sequence>
<feature type="repeat" description="WD" evidence="4">
    <location>
        <begin position="10"/>
        <end position="51"/>
    </location>
</feature>
<feature type="compositionally biased region" description="Basic residues" evidence="5">
    <location>
        <begin position="601"/>
        <end position="621"/>
    </location>
</feature>
<feature type="compositionally biased region" description="Basic residues" evidence="5">
    <location>
        <begin position="558"/>
        <end position="568"/>
    </location>
</feature>
<dbReference type="PANTHER" id="PTHR16266:SF17">
    <property type="entry name" value="BRWD3"/>
    <property type="match status" value="1"/>
</dbReference>
<evidence type="ECO:0000256" key="2">
    <source>
        <dbReference type="ARBA" id="ARBA00022737"/>
    </source>
</evidence>
<dbReference type="Gene3D" id="2.130.10.10">
    <property type="entry name" value="YVTN repeat-like/Quinoprotein amine dehydrogenase"/>
    <property type="match status" value="3"/>
</dbReference>
<feature type="compositionally biased region" description="Basic and acidic residues" evidence="5">
    <location>
        <begin position="963"/>
        <end position="977"/>
    </location>
</feature>
<dbReference type="PROSITE" id="PS50294">
    <property type="entry name" value="WD_REPEATS_REGION"/>
    <property type="match status" value="2"/>
</dbReference>
<evidence type="ECO:0000256" key="3">
    <source>
        <dbReference type="ARBA" id="ARBA00023117"/>
    </source>
</evidence>
<evidence type="ECO:0000256" key="1">
    <source>
        <dbReference type="ARBA" id="ARBA00022574"/>
    </source>
</evidence>